<dbReference type="InterPro" id="IPR036259">
    <property type="entry name" value="MFS_trans_sf"/>
</dbReference>
<dbReference type="Proteomes" id="UP000676194">
    <property type="component" value="Chromosome"/>
</dbReference>
<reference evidence="8" key="1">
    <citation type="submission" date="2021-05" db="EMBL/GenBank/DDBJ databases">
        <title>Complete genome sequence of the cellulolytic planctomycete Telmatocola sphagniphila SP2T and characterization of the first cellulase from planctomycetes.</title>
        <authorList>
            <person name="Rakitin A.L."/>
            <person name="Beletsky A.V."/>
            <person name="Naumoff D.G."/>
            <person name="Kulichevskaya I.S."/>
            <person name="Mardanov A.V."/>
            <person name="Ravin N.V."/>
            <person name="Dedysh S.N."/>
        </authorList>
    </citation>
    <scope>NUCLEOTIDE SEQUENCE</scope>
    <source>
        <strain evidence="8">SP2T</strain>
    </source>
</reference>
<keyword evidence="5 6" id="KW-0472">Membrane</keyword>
<dbReference type="Pfam" id="PF07690">
    <property type="entry name" value="MFS_1"/>
    <property type="match status" value="1"/>
</dbReference>
<feature type="transmembrane region" description="Helical" evidence="6">
    <location>
        <begin position="100"/>
        <end position="119"/>
    </location>
</feature>
<dbReference type="Gene3D" id="1.20.1250.20">
    <property type="entry name" value="MFS general substrate transporter like domains"/>
    <property type="match status" value="2"/>
</dbReference>
<keyword evidence="9" id="KW-1185">Reference proteome</keyword>
<dbReference type="InterPro" id="IPR020846">
    <property type="entry name" value="MFS_dom"/>
</dbReference>
<feature type="transmembrane region" description="Helical" evidence="6">
    <location>
        <begin position="23"/>
        <end position="42"/>
    </location>
</feature>
<evidence type="ECO:0000256" key="2">
    <source>
        <dbReference type="ARBA" id="ARBA00022475"/>
    </source>
</evidence>
<dbReference type="PANTHER" id="PTHR43124:SF3">
    <property type="entry name" value="CHLORAMPHENICOL EFFLUX PUMP RV0191"/>
    <property type="match status" value="1"/>
</dbReference>
<organism evidence="8 9">
    <name type="scientific">Telmatocola sphagniphila</name>
    <dbReference type="NCBI Taxonomy" id="1123043"/>
    <lineage>
        <taxon>Bacteria</taxon>
        <taxon>Pseudomonadati</taxon>
        <taxon>Planctomycetota</taxon>
        <taxon>Planctomycetia</taxon>
        <taxon>Gemmatales</taxon>
        <taxon>Gemmataceae</taxon>
    </lineage>
</organism>
<dbReference type="GO" id="GO:0005886">
    <property type="term" value="C:plasma membrane"/>
    <property type="evidence" value="ECO:0007669"/>
    <property type="project" value="UniProtKB-SubCell"/>
</dbReference>
<evidence type="ECO:0000256" key="1">
    <source>
        <dbReference type="ARBA" id="ARBA00004651"/>
    </source>
</evidence>
<gene>
    <name evidence="8" type="ORF">KIH39_09745</name>
</gene>
<evidence type="ECO:0000256" key="4">
    <source>
        <dbReference type="ARBA" id="ARBA00022989"/>
    </source>
</evidence>
<comment type="subcellular location">
    <subcellularLocation>
        <location evidence="1">Cell membrane</location>
        <topology evidence="1">Multi-pass membrane protein</topology>
    </subcellularLocation>
</comment>
<feature type="transmembrane region" description="Helical" evidence="6">
    <location>
        <begin position="394"/>
        <end position="414"/>
    </location>
</feature>
<proteinExistence type="predicted"/>
<feature type="transmembrane region" description="Helical" evidence="6">
    <location>
        <begin position="192"/>
        <end position="212"/>
    </location>
</feature>
<dbReference type="EMBL" id="CP074694">
    <property type="protein sequence ID" value="QVL34168.1"/>
    <property type="molecule type" value="Genomic_DNA"/>
</dbReference>
<dbReference type="RefSeq" id="WP_213499140.1">
    <property type="nucleotide sequence ID" value="NZ_CP074694.1"/>
</dbReference>
<feature type="transmembrane region" description="Helical" evidence="6">
    <location>
        <begin position="74"/>
        <end position="93"/>
    </location>
</feature>
<dbReference type="KEGG" id="tsph:KIH39_09745"/>
<feature type="transmembrane region" description="Helical" evidence="6">
    <location>
        <begin position="363"/>
        <end position="382"/>
    </location>
</feature>
<sequence length="425" mass="46337">MSVANLDAAEKPVYFPVLSLKNFLEYGWLTILIGALAMTATYPSRTHGLGMITEPLLTDLNLSDSAGRNLYSEFNLWGTLIGALFCIPIGWLFDRFDRRLVLAANLVLLGAATCWMSTIHSQTELLIAIIVTRGLGQAALSVVSITIVAKGFHVRQLGLAMAWYAILSTPFHVLLIQNVSAARAIGQDWRNIWFNIGLVLGSLSILSIFLSSRVLTDPETQKDISGEGATLKQALRSPAFWVISLTISLWGMISGGIALYNEDILKELGFDTKIYTDSLQVVTVVGLAFKLLFGYWSRRHSLGSLLGLSLLITAAALVCLPFATKAWHVYAYSVLMGIGGGAVALLFFAAWGKLYGHRELGKIQGVAQMLTVLLAAFGPLVFSKVKELTASYSLAFQFFGGVFLVMAIISWLTPMPKAEDYHSKS</sequence>
<feature type="transmembrane region" description="Helical" evidence="6">
    <location>
        <begin position="303"/>
        <end position="323"/>
    </location>
</feature>
<keyword evidence="4 6" id="KW-1133">Transmembrane helix</keyword>
<keyword evidence="3 6" id="KW-0812">Transmembrane</keyword>
<evidence type="ECO:0000313" key="9">
    <source>
        <dbReference type="Proteomes" id="UP000676194"/>
    </source>
</evidence>
<evidence type="ECO:0000256" key="3">
    <source>
        <dbReference type="ARBA" id="ARBA00022692"/>
    </source>
</evidence>
<dbReference type="AlphaFoldDB" id="A0A8E6B954"/>
<feature type="transmembrane region" description="Helical" evidence="6">
    <location>
        <begin position="329"/>
        <end position="351"/>
    </location>
</feature>
<dbReference type="InterPro" id="IPR011701">
    <property type="entry name" value="MFS"/>
</dbReference>
<evidence type="ECO:0000256" key="6">
    <source>
        <dbReference type="SAM" id="Phobius"/>
    </source>
</evidence>
<feature type="domain" description="Major facilitator superfamily (MFS) profile" evidence="7">
    <location>
        <begin position="14"/>
        <end position="418"/>
    </location>
</feature>
<feature type="transmembrane region" description="Helical" evidence="6">
    <location>
        <begin position="239"/>
        <end position="259"/>
    </location>
</feature>
<accession>A0A8E6B954</accession>
<dbReference type="GO" id="GO:0022857">
    <property type="term" value="F:transmembrane transporter activity"/>
    <property type="evidence" value="ECO:0007669"/>
    <property type="project" value="InterPro"/>
</dbReference>
<dbReference type="PANTHER" id="PTHR43124">
    <property type="entry name" value="PURINE EFFLUX PUMP PBUE"/>
    <property type="match status" value="1"/>
</dbReference>
<evidence type="ECO:0000259" key="7">
    <source>
        <dbReference type="PROSITE" id="PS50850"/>
    </source>
</evidence>
<keyword evidence="2" id="KW-1003">Cell membrane</keyword>
<evidence type="ECO:0000256" key="5">
    <source>
        <dbReference type="ARBA" id="ARBA00023136"/>
    </source>
</evidence>
<dbReference type="PROSITE" id="PS50850">
    <property type="entry name" value="MFS"/>
    <property type="match status" value="1"/>
</dbReference>
<feature type="transmembrane region" description="Helical" evidence="6">
    <location>
        <begin position="161"/>
        <end position="180"/>
    </location>
</feature>
<feature type="transmembrane region" description="Helical" evidence="6">
    <location>
        <begin position="279"/>
        <end position="296"/>
    </location>
</feature>
<dbReference type="SUPFAM" id="SSF103473">
    <property type="entry name" value="MFS general substrate transporter"/>
    <property type="match status" value="1"/>
</dbReference>
<dbReference type="InterPro" id="IPR050189">
    <property type="entry name" value="MFS_Efflux_Transporters"/>
</dbReference>
<protein>
    <submittedName>
        <fullName evidence="8">MFS transporter</fullName>
    </submittedName>
</protein>
<evidence type="ECO:0000313" key="8">
    <source>
        <dbReference type="EMBL" id="QVL34168.1"/>
    </source>
</evidence>
<name>A0A8E6B954_9BACT</name>